<dbReference type="RefSeq" id="WP_007020536.1">
    <property type="nucleotide sequence ID" value="NZ_CH724125.1"/>
</dbReference>
<dbReference type="OrthoDB" id="8896615at2"/>
<gene>
    <name evidence="2" type="ORF">MED92_14353</name>
</gene>
<dbReference type="EMBL" id="AAOW01000003">
    <property type="protein sequence ID" value="EAR62226.1"/>
    <property type="molecule type" value="Genomic_DNA"/>
</dbReference>
<dbReference type="SUPFAM" id="SSF48452">
    <property type="entry name" value="TPR-like"/>
    <property type="match status" value="1"/>
</dbReference>
<keyword evidence="1" id="KW-0732">Signal</keyword>
<reference evidence="2 3" key="1">
    <citation type="submission" date="2006-02" db="EMBL/GenBank/DDBJ databases">
        <authorList>
            <person name="Pinhassi J."/>
            <person name="Pedros-Alio C."/>
            <person name="Ferriera S."/>
            <person name="Johnson J."/>
            <person name="Kravitz S."/>
            <person name="Halpern A."/>
            <person name="Remington K."/>
            <person name="Beeson K."/>
            <person name="Tran B."/>
            <person name="Rogers Y.-H."/>
            <person name="Friedman R."/>
            <person name="Venter J.C."/>
        </authorList>
    </citation>
    <scope>NUCLEOTIDE SEQUENCE [LARGE SCALE GENOMIC DNA]</scope>
    <source>
        <strain evidence="2 3">MED92</strain>
    </source>
</reference>
<dbReference type="InterPro" id="IPR023614">
    <property type="entry name" value="Porin_dom_sf"/>
</dbReference>
<proteinExistence type="predicted"/>
<name>A0A7U8C993_NEPCE</name>
<dbReference type="Proteomes" id="UP000002171">
    <property type="component" value="Unassembled WGS sequence"/>
</dbReference>
<sequence>MKATNGVSILSGAVLSMLASTVVTAETNEEFDPEKFFKQGMEEREAGSPYNAIESFQTILSNQPSLHRARLELAVAYMQTLQYQEAEAQAQEVLNDPKTPPSVRVSILAFLAQLKKDAEQLTPQHEHKFNVTVGVLHDSNVNVGPGSSVVDINGSLATINTRPVDDNAMVLSGSYDHSYRTGKPMRIGQKTGMLFWQSGASIYHRGYETEDDFNLDVLSVRTGPALVTNGNWRANLALQGDHIRLGGNELANYISLQPSVTWSFDASTELTVDAEFSDRDFEQASDQGRDSDYYSLGIALGKGYKNNTIGVQAGFEWYDNHAKDTEYSYEGWEAFVGANWQIKPTTSVFGRMSYSESDYEAPVTLINKTRDDEEWQWMFGGKHTFGNDYELSAYWLRTVSDSNVELYEYSRNQLSVNIGRKF</sequence>
<evidence type="ECO:0000256" key="1">
    <source>
        <dbReference type="SAM" id="SignalP"/>
    </source>
</evidence>
<feature type="chain" id="PRO_5030718224" description="DUF560 domain-containing protein" evidence="1">
    <location>
        <begin position="26"/>
        <end position="422"/>
    </location>
</feature>
<organism evidence="2 3">
    <name type="scientific">Neptuniibacter caesariensis</name>
    <dbReference type="NCBI Taxonomy" id="207954"/>
    <lineage>
        <taxon>Bacteria</taxon>
        <taxon>Pseudomonadati</taxon>
        <taxon>Pseudomonadota</taxon>
        <taxon>Gammaproteobacteria</taxon>
        <taxon>Oceanospirillales</taxon>
        <taxon>Oceanospirillaceae</taxon>
        <taxon>Neptuniibacter</taxon>
    </lineage>
</organism>
<keyword evidence="3" id="KW-1185">Reference proteome</keyword>
<dbReference type="Gene3D" id="2.40.160.10">
    <property type="entry name" value="Porin"/>
    <property type="match status" value="1"/>
</dbReference>
<dbReference type="Gene3D" id="1.25.40.10">
    <property type="entry name" value="Tetratricopeptide repeat domain"/>
    <property type="match status" value="1"/>
</dbReference>
<comment type="caution">
    <text evidence="2">The sequence shown here is derived from an EMBL/GenBank/DDBJ whole genome shotgun (WGS) entry which is preliminary data.</text>
</comment>
<evidence type="ECO:0000313" key="3">
    <source>
        <dbReference type="Proteomes" id="UP000002171"/>
    </source>
</evidence>
<dbReference type="InterPro" id="IPR011990">
    <property type="entry name" value="TPR-like_helical_dom_sf"/>
</dbReference>
<evidence type="ECO:0000313" key="2">
    <source>
        <dbReference type="EMBL" id="EAR62226.1"/>
    </source>
</evidence>
<protein>
    <recommendedName>
        <fullName evidence="4">DUF560 domain-containing protein</fullName>
    </recommendedName>
</protein>
<accession>A0A7U8C993</accession>
<evidence type="ECO:0008006" key="4">
    <source>
        <dbReference type="Google" id="ProtNLM"/>
    </source>
</evidence>
<dbReference type="SUPFAM" id="SSF56935">
    <property type="entry name" value="Porins"/>
    <property type="match status" value="1"/>
</dbReference>
<dbReference type="AlphaFoldDB" id="A0A7U8C993"/>
<feature type="signal peptide" evidence="1">
    <location>
        <begin position="1"/>
        <end position="25"/>
    </location>
</feature>